<evidence type="ECO:0000259" key="2">
    <source>
        <dbReference type="Pfam" id="PF08281"/>
    </source>
</evidence>
<protein>
    <recommendedName>
        <fullName evidence="2">RNA polymerase sigma factor 70 region 4 type 2 domain-containing protein</fullName>
    </recommendedName>
</protein>
<keyword evidence="4" id="KW-1185">Reference proteome</keyword>
<dbReference type="Proteomes" id="UP000186058">
    <property type="component" value="Unassembled WGS sequence"/>
</dbReference>
<dbReference type="Gene3D" id="1.10.10.10">
    <property type="entry name" value="Winged helix-like DNA-binding domain superfamily/Winged helix DNA-binding domain"/>
    <property type="match status" value="1"/>
</dbReference>
<reference evidence="3 4" key="1">
    <citation type="submission" date="2016-03" db="EMBL/GenBank/DDBJ databases">
        <authorList>
            <person name="Sant'Anna F.H."/>
            <person name="Ambrosini A."/>
            <person name="Souza R."/>
            <person name="Bach E."/>
            <person name="Fernandes G."/>
            <person name="Balsanelli E."/>
            <person name="Baura V.A."/>
            <person name="Souza E.M."/>
            <person name="Passaglia L."/>
        </authorList>
    </citation>
    <scope>NUCLEOTIDE SEQUENCE [LARGE SCALE GENOMIC DNA]</scope>
    <source>
        <strain evidence="3 4">P26E</strain>
    </source>
</reference>
<feature type="coiled-coil region" evidence="1">
    <location>
        <begin position="29"/>
        <end position="56"/>
    </location>
</feature>
<evidence type="ECO:0000313" key="4">
    <source>
        <dbReference type="Proteomes" id="UP000186058"/>
    </source>
</evidence>
<dbReference type="SUPFAM" id="SSF88659">
    <property type="entry name" value="Sigma3 and sigma4 domains of RNA polymerase sigma factors"/>
    <property type="match status" value="1"/>
</dbReference>
<dbReference type="EMBL" id="LVWI01000096">
    <property type="protein sequence ID" value="OKP78740.1"/>
    <property type="molecule type" value="Genomic_DNA"/>
</dbReference>
<accession>A0ABX3EH13</accession>
<comment type="caution">
    <text evidence="3">The sequence shown here is derived from an EMBL/GenBank/DDBJ whole genome shotgun (WGS) entry which is preliminary data.</text>
</comment>
<proteinExistence type="predicted"/>
<gene>
    <name evidence="3" type="ORF">A3844_28930</name>
</gene>
<dbReference type="InterPro" id="IPR013249">
    <property type="entry name" value="RNA_pol_sigma70_r4_t2"/>
</dbReference>
<feature type="domain" description="RNA polymerase sigma factor 70 region 4 type 2" evidence="2">
    <location>
        <begin position="124"/>
        <end position="176"/>
    </location>
</feature>
<sequence>MEDIILSYRKTRKILNECKNSAVVIKVKLETLIAAKRKAEEDFAEVEAELGAINNHISKLNSMIYDVQLAIDWLRLGHNPGPRRGIHRLSMDQLTIPVDPLRMQSYAQPAACGSPTTLTDSERKQIDDAMAVLSQREKQCFTLKHGLCLSLKQIADELQISRGAVQEYIEKAERKLKEPIQTSLFLISS</sequence>
<evidence type="ECO:0000313" key="3">
    <source>
        <dbReference type="EMBL" id="OKP78740.1"/>
    </source>
</evidence>
<dbReference type="InterPro" id="IPR036388">
    <property type="entry name" value="WH-like_DNA-bd_sf"/>
</dbReference>
<dbReference type="Pfam" id="PF08281">
    <property type="entry name" value="Sigma70_r4_2"/>
    <property type="match status" value="1"/>
</dbReference>
<organism evidence="3 4">
    <name type="scientific">Paenibacillus helianthi</name>
    <dbReference type="NCBI Taxonomy" id="1349432"/>
    <lineage>
        <taxon>Bacteria</taxon>
        <taxon>Bacillati</taxon>
        <taxon>Bacillota</taxon>
        <taxon>Bacilli</taxon>
        <taxon>Bacillales</taxon>
        <taxon>Paenibacillaceae</taxon>
        <taxon>Paenibacillus</taxon>
    </lineage>
</organism>
<keyword evidence="1" id="KW-0175">Coiled coil</keyword>
<dbReference type="InterPro" id="IPR013324">
    <property type="entry name" value="RNA_pol_sigma_r3/r4-like"/>
</dbReference>
<name>A0ABX3EH13_9BACL</name>
<evidence type="ECO:0000256" key="1">
    <source>
        <dbReference type="SAM" id="Coils"/>
    </source>
</evidence>
<dbReference type="CDD" id="cd06171">
    <property type="entry name" value="Sigma70_r4"/>
    <property type="match status" value="1"/>
</dbReference>